<dbReference type="Gene3D" id="3.80.10.10">
    <property type="entry name" value="Ribonuclease Inhibitor"/>
    <property type="match status" value="1"/>
</dbReference>
<name>A0AAW0DUY0_9AGAR</name>
<evidence type="ECO:0000313" key="3">
    <source>
        <dbReference type="Proteomes" id="UP001362999"/>
    </source>
</evidence>
<keyword evidence="1" id="KW-0175">Coiled coil</keyword>
<protein>
    <recommendedName>
        <fullName evidence="4">F-box domain-containing protein</fullName>
    </recommendedName>
</protein>
<comment type="caution">
    <text evidence="2">The sequence shown here is derived from an EMBL/GenBank/DDBJ whole genome shotgun (WGS) entry which is preliminary data.</text>
</comment>
<sequence length="578" mass="66214">MSSESLSIAASLEPLLTSNDAPHLSQSVVVEGVLRARQTELSKLEDDINRLESALKVLRMNHDNLKTEMDGYKSILSPIRRVPPEIIAEIFRYFVPYPDPTIKRHPLSFQKVSPPWKLGQICRRWRMIAVTLHELWAFLDIAPFNYEIHNFDETYSALRPDSIDDGFAPELDVTGFGDLFMGQPWTPCEPRIREDAYGFQIQAALELLEGFFSRRGSRPFSLRLRSRASVEFIALDSVISRSALWQELILHDPSIALVDYVRRHDLHLQGLRKMVLVDSGGHLLLWPVIRYEAAVNLTDLTLVGATIVPTSNISNLPLSQLTRYCEIRCSWDQFKDNKQERLSFYRKLTNLKVFRVDAENLNFFQWPTIPVVLRTVRSASLRLRSPYTTIRKLQMPHLEDFSIEYARDRYNAVLSSPFSALQALVPTPGSQLKILRIHSLISLPACNFAGVLEEHLPNLVELYIDFPNLISNTLVSGFIPHGIGQLPLAAKLEIIHLSNRSFVNRSCPWQTLVDMLQARFRPTVCGVSQLRTFKFQTDTIGSHDVDVVAGLRTLRKRHHWDIRVGPECVFPAWDEWRT</sequence>
<dbReference type="SUPFAM" id="SSF52047">
    <property type="entry name" value="RNI-like"/>
    <property type="match status" value="1"/>
</dbReference>
<keyword evidence="3" id="KW-1185">Reference proteome</keyword>
<evidence type="ECO:0000256" key="1">
    <source>
        <dbReference type="SAM" id="Coils"/>
    </source>
</evidence>
<evidence type="ECO:0008006" key="4">
    <source>
        <dbReference type="Google" id="ProtNLM"/>
    </source>
</evidence>
<dbReference type="EMBL" id="JAWWNJ010000005">
    <property type="protein sequence ID" value="KAK7055111.1"/>
    <property type="molecule type" value="Genomic_DNA"/>
</dbReference>
<feature type="coiled-coil region" evidence="1">
    <location>
        <begin position="34"/>
        <end position="68"/>
    </location>
</feature>
<organism evidence="2 3">
    <name type="scientific">Favolaschia claudopus</name>
    <dbReference type="NCBI Taxonomy" id="2862362"/>
    <lineage>
        <taxon>Eukaryota</taxon>
        <taxon>Fungi</taxon>
        <taxon>Dikarya</taxon>
        <taxon>Basidiomycota</taxon>
        <taxon>Agaricomycotina</taxon>
        <taxon>Agaricomycetes</taxon>
        <taxon>Agaricomycetidae</taxon>
        <taxon>Agaricales</taxon>
        <taxon>Marasmiineae</taxon>
        <taxon>Mycenaceae</taxon>
        <taxon>Favolaschia</taxon>
    </lineage>
</organism>
<evidence type="ECO:0000313" key="2">
    <source>
        <dbReference type="EMBL" id="KAK7055111.1"/>
    </source>
</evidence>
<proteinExistence type="predicted"/>
<dbReference type="AlphaFoldDB" id="A0AAW0DUY0"/>
<accession>A0AAW0DUY0</accession>
<dbReference type="Proteomes" id="UP001362999">
    <property type="component" value="Unassembled WGS sequence"/>
</dbReference>
<reference evidence="2 3" key="1">
    <citation type="journal article" date="2024" name="J Genomics">
        <title>Draft genome sequencing and assembly of Favolaschia claudopus CIRM-BRFM 2984 isolated from oak limbs.</title>
        <authorList>
            <person name="Navarro D."/>
            <person name="Drula E."/>
            <person name="Chaduli D."/>
            <person name="Cazenave R."/>
            <person name="Ahrendt S."/>
            <person name="Wang J."/>
            <person name="Lipzen A."/>
            <person name="Daum C."/>
            <person name="Barry K."/>
            <person name="Grigoriev I.V."/>
            <person name="Favel A."/>
            <person name="Rosso M.N."/>
            <person name="Martin F."/>
        </authorList>
    </citation>
    <scope>NUCLEOTIDE SEQUENCE [LARGE SCALE GENOMIC DNA]</scope>
    <source>
        <strain evidence="2 3">CIRM-BRFM 2984</strain>
    </source>
</reference>
<gene>
    <name evidence="2" type="ORF">R3P38DRAFT_2599950</name>
</gene>
<dbReference type="InterPro" id="IPR032675">
    <property type="entry name" value="LRR_dom_sf"/>
</dbReference>